<reference evidence="2 3" key="1">
    <citation type="submission" date="2013-03" db="EMBL/GenBank/DDBJ databases">
        <title>The Genome Sequence of Phialophora europaea CBS 101466.</title>
        <authorList>
            <consortium name="The Broad Institute Genomics Platform"/>
            <person name="Cuomo C."/>
            <person name="de Hoog S."/>
            <person name="Gorbushina A."/>
            <person name="Walker B."/>
            <person name="Young S.K."/>
            <person name="Zeng Q."/>
            <person name="Gargeya S."/>
            <person name="Fitzgerald M."/>
            <person name="Haas B."/>
            <person name="Abouelleil A."/>
            <person name="Allen A.W."/>
            <person name="Alvarado L."/>
            <person name="Arachchi H.M."/>
            <person name="Berlin A.M."/>
            <person name="Chapman S.B."/>
            <person name="Gainer-Dewar J."/>
            <person name="Goldberg J."/>
            <person name="Griggs A."/>
            <person name="Gujja S."/>
            <person name="Hansen M."/>
            <person name="Howarth C."/>
            <person name="Imamovic A."/>
            <person name="Ireland A."/>
            <person name="Larimer J."/>
            <person name="McCowan C."/>
            <person name="Murphy C."/>
            <person name="Pearson M."/>
            <person name="Poon T.W."/>
            <person name="Priest M."/>
            <person name="Roberts A."/>
            <person name="Saif S."/>
            <person name="Shea T."/>
            <person name="Sisk P."/>
            <person name="Sykes S."/>
            <person name="Wortman J."/>
            <person name="Nusbaum C."/>
            <person name="Birren B."/>
        </authorList>
    </citation>
    <scope>NUCLEOTIDE SEQUENCE [LARGE SCALE GENOMIC DNA]</scope>
    <source>
        <strain evidence="2 3">CBS 101466</strain>
    </source>
</reference>
<dbReference type="Proteomes" id="UP000030752">
    <property type="component" value="Unassembled WGS sequence"/>
</dbReference>
<keyword evidence="3" id="KW-1185">Reference proteome</keyword>
<dbReference type="Gene3D" id="3.30.559.10">
    <property type="entry name" value="Chloramphenicol acetyltransferase-like domain"/>
    <property type="match status" value="2"/>
</dbReference>
<dbReference type="AlphaFoldDB" id="W2S0R0"/>
<dbReference type="HOGENOM" id="CLU_026450_1_0_1"/>
<sequence length="480" mass="50942">MGDQGNTSDLVRPTDYGFPQVSAKQALTPLDMNMPRLYGTRWILCFPLEPNAAKQEVYNELKAGLAKTISEIPWTAGVVGPETGSEPDHSRIEVADGNNGVLFKYNDLTASTAQHPSYEELKTAQFPLSKFSTAQLSPLGVMPDREPAPAMAAQANFIQGGLLLTICAHHSVCDAAGLNTVLQTWAQMSSAIASGLSFDKVDPAFHDRTRLMTGIPGAALADFPEYVLAPTPPAASTDVNTHQMAATPFQMPDMAARIFFFTPSSLTALKTAAAAYSSNDALHALVWRHVTLARLAARGRADPNDIAEGVTALLFSSNIRSKLSPPLPHNYTGNASVGSITRHLSYTELCGGGGSDGLATAAAALRSAVNGLNTPDRVALTIGLIASRPNPTDHKFAYNGFLGPDLSSTTWADLDVYDTVWGSLGTPDAFRIPGEGADGAMMVLPRVRGGGLEVVVALESRAMACLLADEEFLSWAEVRL</sequence>
<dbReference type="InterPro" id="IPR050317">
    <property type="entry name" value="Plant_Fungal_Acyltransferase"/>
</dbReference>
<dbReference type="OrthoDB" id="1862401at2759"/>
<organism evidence="2 3">
    <name type="scientific">Cyphellophora europaea (strain CBS 101466)</name>
    <name type="common">Phialophora europaea</name>
    <dbReference type="NCBI Taxonomy" id="1220924"/>
    <lineage>
        <taxon>Eukaryota</taxon>
        <taxon>Fungi</taxon>
        <taxon>Dikarya</taxon>
        <taxon>Ascomycota</taxon>
        <taxon>Pezizomycotina</taxon>
        <taxon>Eurotiomycetes</taxon>
        <taxon>Chaetothyriomycetidae</taxon>
        <taxon>Chaetothyriales</taxon>
        <taxon>Cyphellophoraceae</taxon>
        <taxon>Cyphellophora</taxon>
    </lineage>
</organism>
<dbReference type="GeneID" id="19971455"/>
<gene>
    <name evidence="2" type="ORF">HMPREF1541_04116</name>
</gene>
<dbReference type="Pfam" id="PF02458">
    <property type="entry name" value="Transferase"/>
    <property type="match status" value="1"/>
</dbReference>
<evidence type="ECO:0008006" key="4">
    <source>
        <dbReference type="Google" id="ProtNLM"/>
    </source>
</evidence>
<dbReference type="RefSeq" id="XP_008716684.1">
    <property type="nucleotide sequence ID" value="XM_008718462.1"/>
</dbReference>
<dbReference type="EMBL" id="KB822719">
    <property type="protein sequence ID" value="ETN42175.1"/>
    <property type="molecule type" value="Genomic_DNA"/>
</dbReference>
<evidence type="ECO:0000313" key="2">
    <source>
        <dbReference type="EMBL" id="ETN42175.1"/>
    </source>
</evidence>
<keyword evidence="1" id="KW-0808">Transferase</keyword>
<name>W2S0R0_CYPE1</name>
<dbReference type="STRING" id="1220924.W2S0R0"/>
<dbReference type="PANTHER" id="PTHR31642">
    <property type="entry name" value="TRICHOTHECENE 3-O-ACETYLTRANSFERASE"/>
    <property type="match status" value="1"/>
</dbReference>
<protein>
    <recommendedName>
        <fullName evidence="4">Trichothecene 3-O-acetyltransferase</fullName>
    </recommendedName>
</protein>
<proteinExistence type="predicted"/>
<dbReference type="GO" id="GO:0016747">
    <property type="term" value="F:acyltransferase activity, transferring groups other than amino-acyl groups"/>
    <property type="evidence" value="ECO:0007669"/>
    <property type="project" value="TreeGrafter"/>
</dbReference>
<evidence type="ECO:0000313" key="3">
    <source>
        <dbReference type="Proteomes" id="UP000030752"/>
    </source>
</evidence>
<dbReference type="InParanoid" id="W2S0R0"/>
<dbReference type="VEuPathDB" id="FungiDB:HMPREF1541_04116"/>
<dbReference type="eggNOG" id="KOG1176">
    <property type="taxonomic scope" value="Eukaryota"/>
</dbReference>
<evidence type="ECO:0000256" key="1">
    <source>
        <dbReference type="ARBA" id="ARBA00022679"/>
    </source>
</evidence>
<dbReference type="PANTHER" id="PTHR31642:SF270">
    <property type="entry name" value="O-ACYLTRANSFERASE AUSQ"/>
    <property type="match status" value="1"/>
</dbReference>
<accession>W2S0R0</accession>
<dbReference type="InterPro" id="IPR023213">
    <property type="entry name" value="CAT-like_dom_sf"/>
</dbReference>